<evidence type="ECO:0000256" key="1">
    <source>
        <dbReference type="SAM" id="MobiDB-lite"/>
    </source>
</evidence>
<sequence length="88" mass="9515">MGRVFFHLLVILLAFSQLTIFSNATPSTRPGKLLQETGDLPALGDTSKINMEEAISELIGGRMDLEVSNDYPGPGPNPRHTPKPPGRS</sequence>
<feature type="signal peptide" evidence="2">
    <location>
        <begin position="1"/>
        <end position="24"/>
    </location>
</feature>
<protein>
    <submittedName>
        <fullName evidence="4">Uncharacterized protein LOC105058551</fullName>
    </submittedName>
</protein>
<dbReference type="Proteomes" id="UP000504607">
    <property type="component" value="Chromosome 15"/>
</dbReference>
<feature type="chain" id="PRO_5026894990" evidence="2">
    <location>
        <begin position="25"/>
        <end position="88"/>
    </location>
</feature>
<feature type="region of interest" description="Disordered" evidence="1">
    <location>
        <begin position="26"/>
        <end position="45"/>
    </location>
</feature>
<keyword evidence="2" id="KW-0732">Signal</keyword>
<dbReference type="PANTHER" id="PTHR33474:SF2">
    <property type="entry name" value="TRANSMEMBRANE PROTEIN"/>
    <property type="match status" value="1"/>
</dbReference>
<evidence type="ECO:0000313" key="4">
    <source>
        <dbReference type="RefSeq" id="XP_010939812.1"/>
    </source>
</evidence>
<gene>
    <name evidence="4" type="primary">LOC105058551</name>
</gene>
<dbReference type="PANTHER" id="PTHR33474">
    <property type="entry name" value="TRANSMEMBRANE PROTEIN"/>
    <property type="match status" value="1"/>
</dbReference>
<dbReference type="FunCoup" id="A0A6I9S9X0">
    <property type="interactions" value="37"/>
</dbReference>
<accession>A0A6I9S9X0</accession>
<organism evidence="3 4">
    <name type="scientific">Elaeis guineensis var. tenera</name>
    <name type="common">Oil palm</name>
    <dbReference type="NCBI Taxonomy" id="51953"/>
    <lineage>
        <taxon>Eukaryota</taxon>
        <taxon>Viridiplantae</taxon>
        <taxon>Streptophyta</taxon>
        <taxon>Embryophyta</taxon>
        <taxon>Tracheophyta</taxon>
        <taxon>Spermatophyta</taxon>
        <taxon>Magnoliopsida</taxon>
        <taxon>Liliopsida</taxon>
        <taxon>Arecaceae</taxon>
        <taxon>Arecoideae</taxon>
        <taxon>Cocoseae</taxon>
        <taxon>Elaeidinae</taxon>
        <taxon>Elaeis</taxon>
    </lineage>
</organism>
<dbReference type="RefSeq" id="XP_010939812.1">
    <property type="nucleotide sequence ID" value="XM_010941510.3"/>
</dbReference>
<dbReference type="AlphaFoldDB" id="A0A6I9S9X0"/>
<name>A0A6I9S9X0_ELAGV</name>
<feature type="compositionally biased region" description="Pro residues" evidence="1">
    <location>
        <begin position="73"/>
        <end position="88"/>
    </location>
</feature>
<reference evidence="4" key="1">
    <citation type="submission" date="2025-08" db="UniProtKB">
        <authorList>
            <consortium name="RefSeq"/>
        </authorList>
    </citation>
    <scope>IDENTIFICATION</scope>
</reference>
<evidence type="ECO:0000313" key="3">
    <source>
        <dbReference type="Proteomes" id="UP000504607"/>
    </source>
</evidence>
<dbReference type="OrthoDB" id="747636at2759"/>
<proteinExistence type="predicted"/>
<feature type="region of interest" description="Disordered" evidence="1">
    <location>
        <begin position="65"/>
        <end position="88"/>
    </location>
</feature>
<dbReference type="InParanoid" id="A0A6I9S9X0"/>
<keyword evidence="3" id="KW-1185">Reference proteome</keyword>
<evidence type="ECO:0000256" key="2">
    <source>
        <dbReference type="SAM" id="SignalP"/>
    </source>
</evidence>